<reference evidence="2 3" key="1">
    <citation type="submission" date="2018-11" db="EMBL/GenBank/DDBJ databases">
        <authorList>
            <consortium name="Pathogen Informatics"/>
        </authorList>
    </citation>
    <scope>NUCLEOTIDE SEQUENCE [LARGE SCALE GENOMIC DNA]</scope>
</reference>
<organism evidence="2 3">
    <name type="scientific">Dibothriocephalus latus</name>
    <name type="common">Fish tapeworm</name>
    <name type="synonym">Diphyllobothrium latum</name>
    <dbReference type="NCBI Taxonomy" id="60516"/>
    <lineage>
        <taxon>Eukaryota</taxon>
        <taxon>Metazoa</taxon>
        <taxon>Spiralia</taxon>
        <taxon>Lophotrochozoa</taxon>
        <taxon>Platyhelminthes</taxon>
        <taxon>Cestoda</taxon>
        <taxon>Eucestoda</taxon>
        <taxon>Diphyllobothriidea</taxon>
        <taxon>Diphyllobothriidae</taxon>
        <taxon>Dibothriocephalus</taxon>
    </lineage>
</organism>
<feature type="compositionally biased region" description="Low complexity" evidence="1">
    <location>
        <begin position="213"/>
        <end position="223"/>
    </location>
</feature>
<dbReference type="Proteomes" id="UP000281553">
    <property type="component" value="Unassembled WGS sequence"/>
</dbReference>
<feature type="compositionally biased region" description="Low complexity" evidence="1">
    <location>
        <begin position="181"/>
        <end position="190"/>
    </location>
</feature>
<evidence type="ECO:0000256" key="1">
    <source>
        <dbReference type="SAM" id="MobiDB-lite"/>
    </source>
</evidence>
<sequence length="223" mass="23271">MPPENDDLGNLGIAGAMELVSQALGLGSLEADESMHEYLSEDAIFRKGVASFSLIFEFCCCLPSSNDERCASHSPFQMLDLALQLSLQDHGGPGTAALIAEEQESRASGQNAPLPANTPSRSSPSSTVVPRNNQPTIPLSAAGTAPNERQQAVLEEQRPSAVSGCSNPARPEGTNVSNAFEPSQASPSSAAERRSSTDAAAPSSIPPPPPPRSSQRTSLVEHP</sequence>
<keyword evidence="3" id="KW-1185">Reference proteome</keyword>
<accession>A0A3P7M025</accession>
<feature type="region of interest" description="Disordered" evidence="1">
    <location>
        <begin position="103"/>
        <end position="223"/>
    </location>
</feature>
<name>A0A3P7M025_DIBLA</name>
<protein>
    <submittedName>
        <fullName evidence="2">Uncharacterized protein</fullName>
    </submittedName>
</protein>
<dbReference type="AlphaFoldDB" id="A0A3P7M025"/>
<dbReference type="EMBL" id="UYRU01052077">
    <property type="protein sequence ID" value="VDN11711.1"/>
    <property type="molecule type" value="Genomic_DNA"/>
</dbReference>
<proteinExistence type="predicted"/>
<gene>
    <name evidence="2" type="ORF">DILT_LOCUS7542</name>
</gene>
<feature type="compositionally biased region" description="Low complexity" evidence="1">
    <location>
        <begin position="117"/>
        <end position="133"/>
    </location>
</feature>
<evidence type="ECO:0000313" key="3">
    <source>
        <dbReference type="Proteomes" id="UP000281553"/>
    </source>
</evidence>
<evidence type="ECO:0000313" key="2">
    <source>
        <dbReference type="EMBL" id="VDN11711.1"/>
    </source>
</evidence>